<sequence length="357" mass="40542">MIVPIYNAEKYLSDTLKSLTAQTLDTLEIILVDDNSTDSSPIICKKFADVDKRIRIFTNTTQMGVSASRNLGLRHARGAYFAFVDSDDIVHEEMYMRLFKTAVAADADIVISNLRVVHDGGSRQVVTYNRHPKNVQLGRHYLMTNVIAPLVGIKIDPSLFVGNSACDKLFRASNARNGGITFDEGRLRFEDRLFVVEFLATAKSVTFVDEAFYSYIRRPKSLQTRYNPGELDAVISNQLRYRELFEKDFDFDSPMAVQYRVSAITDVIFSTLSHSRGHSEANKRTTEVLCNPHVVEWYSKLQPPGATPFYRVVRRCINSNHYTLAHLLFQAKFLPVRLKLLARRLAVRTGMMPQSVA</sequence>
<dbReference type="InterPro" id="IPR001173">
    <property type="entry name" value="Glyco_trans_2-like"/>
</dbReference>
<evidence type="ECO:0000256" key="2">
    <source>
        <dbReference type="ARBA" id="ARBA00022679"/>
    </source>
</evidence>
<evidence type="ECO:0000313" key="5">
    <source>
        <dbReference type="Proteomes" id="UP000188324"/>
    </source>
</evidence>
<name>A0A1Q2CI38_9ACTN</name>
<dbReference type="STRING" id="1610493.RPIT_14005"/>
<dbReference type="PANTHER" id="PTHR22916">
    <property type="entry name" value="GLYCOSYLTRANSFERASE"/>
    <property type="match status" value="1"/>
</dbReference>
<dbReference type="Proteomes" id="UP000188324">
    <property type="component" value="Chromosome"/>
</dbReference>
<keyword evidence="5" id="KW-1185">Reference proteome</keyword>
<evidence type="ECO:0000313" key="4">
    <source>
        <dbReference type="EMBL" id="AQP45777.1"/>
    </source>
</evidence>
<dbReference type="CDD" id="cd00761">
    <property type="entry name" value="Glyco_tranf_GTA_type"/>
    <property type="match status" value="1"/>
</dbReference>
<dbReference type="PANTHER" id="PTHR22916:SF51">
    <property type="entry name" value="GLYCOSYLTRANSFERASE EPSH-RELATED"/>
    <property type="match status" value="1"/>
</dbReference>
<dbReference type="SUPFAM" id="SSF53448">
    <property type="entry name" value="Nucleotide-diphospho-sugar transferases"/>
    <property type="match status" value="1"/>
</dbReference>
<protein>
    <recommendedName>
        <fullName evidence="3">Glycosyltransferase 2-like domain-containing protein</fullName>
    </recommendedName>
</protein>
<feature type="domain" description="Glycosyltransferase 2-like" evidence="3">
    <location>
        <begin position="2"/>
        <end position="150"/>
    </location>
</feature>
<dbReference type="InterPro" id="IPR029044">
    <property type="entry name" value="Nucleotide-diphossugar_trans"/>
</dbReference>
<dbReference type="AlphaFoldDB" id="A0A1Q2CI38"/>
<accession>A0A1Q2CI38</accession>
<dbReference type="GO" id="GO:0016757">
    <property type="term" value="F:glycosyltransferase activity"/>
    <property type="evidence" value="ECO:0007669"/>
    <property type="project" value="UniProtKB-KW"/>
</dbReference>
<gene>
    <name evidence="4" type="ORF">RPIT_14005</name>
</gene>
<keyword evidence="1" id="KW-0328">Glycosyltransferase</keyword>
<evidence type="ECO:0000259" key="3">
    <source>
        <dbReference type="Pfam" id="PF00535"/>
    </source>
</evidence>
<keyword evidence="2" id="KW-0808">Transferase</keyword>
<proteinExistence type="predicted"/>
<evidence type="ECO:0000256" key="1">
    <source>
        <dbReference type="ARBA" id="ARBA00022676"/>
    </source>
</evidence>
<dbReference type="KEGG" id="tfl:RPIT_14005"/>
<dbReference type="Gene3D" id="3.90.550.10">
    <property type="entry name" value="Spore Coat Polysaccharide Biosynthesis Protein SpsA, Chain A"/>
    <property type="match status" value="1"/>
</dbReference>
<reference evidence="4 5" key="1">
    <citation type="journal article" date="2016" name="Int. J. Syst. Evol. Microbiol.">
        <title>Tessaracoccus flavus sp. nov., isolated from the drainage system of a lindane-producing factory.</title>
        <authorList>
            <person name="Kumari R."/>
            <person name="Singh P."/>
            <person name="Schumann P."/>
            <person name="Lal R."/>
        </authorList>
    </citation>
    <scope>NUCLEOTIDE SEQUENCE [LARGE SCALE GENOMIC DNA]</scope>
    <source>
        <strain evidence="4 5">RP1T</strain>
    </source>
</reference>
<dbReference type="EMBL" id="CP019605">
    <property type="protein sequence ID" value="AQP45777.1"/>
    <property type="molecule type" value="Genomic_DNA"/>
</dbReference>
<organism evidence="4 5">
    <name type="scientific">Tessaracoccus flavus</name>
    <dbReference type="NCBI Taxonomy" id="1610493"/>
    <lineage>
        <taxon>Bacteria</taxon>
        <taxon>Bacillati</taxon>
        <taxon>Actinomycetota</taxon>
        <taxon>Actinomycetes</taxon>
        <taxon>Propionibacteriales</taxon>
        <taxon>Propionibacteriaceae</taxon>
        <taxon>Tessaracoccus</taxon>
    </lineage>
</organism>
<dbReference type="Pfam" id="PF00535">
    <property type="entry name" value="Glycos_transf_2"/>
    <property type="match status" value="1"/>
</dbReference>